<sequence length="61" mass="6763">MKFVWGFIWTFILVHMLTYVAGSMLAAEYDFKTASILGIGAYILVLVITTILPTPASAEEH</sequence>
<feature type="transmembrane region" description="Helical" evidence="1">
    <location>
        <begin position="34"/>
        <end position="52"/>
    </location>
</feature>
<reference evidence="2 3" key="1">
    <citation type="submission" date="2021-05" db="EMBL/GenBank/DDBJ databases">
        <title>Novel Bacillus species.</title>
        <authorList>
            <person name="Liu G."/>
        </authorList>
    </citation>
    <scope>NUCLEOTIDE SEQUENCE [LARGE SCALE GENOMIC DNA]</scope>
    <source>
        <strain evidence="2 3">FJAT-49732</strain>
    </source>
</reference>
<proteinExistence type="predicted"/>
<dbReference type="RefSeq" id="WP_213109410.1">
    <property type="nucleotide sequence ID" value="NZ_JAGYPJ010000001.1"/>
</dbReference>
<keyword evidence="1" id="KW-1133">Transmembrane helix</keyword>
<keyword evidence="3" id="KW-1185">Reference proteome</keyword>
<accession>A0A942TK96</accession>
<keyword evidence="1" id="KW-0812">Transmembrane</keyword>
<keyword evidence="1" id="KW-0472">Membrane</keyword>
<evidence type="ECO:0000256" key="1">
    <source>
        <dbReference type="SAM" id="Phobius"/>
    </source>
</evidence>
<dbReference type="InterPro" id="IPR021324">
    <property type="entry name" value="DUF2929"/>
</dbReference>
<organism evidence="2 3">
    <name type="scientific">Lederbergia citrisecunda</name>
    <dbReference type="NCBI Taxonomy" id="2833583"/>
    <lineage>
        <taxon>Bacteria</taxon>
        <taxon>Bacillati</taxon>
        <taxon>Bacillota</taxon>
        <taxon>Bacilli</taxon>
        <taxon>Bacillales</taxon>
        <taxon>Bacillaceae</taxon>
        <taxon>Lederbergia</taxon>
    </lineage>
</organism>
<gene>
    <name evidence="2" type="ORF">KHA93_03285</name>
</gene>
<dbReference type="EMBL" id="JAGYPJ010000001">
    <property type="protein sequence ID" value="MBS4198673.1"/>
    <property type="molecule type" value="Genomic_DNA"/>
</dbReference>
<feature type="transmembrane region" description="Helical" evidence="1">
    <location>
        <begin position="6"/>
        <end position="27"/>
    </location>
</feature>
<protein>
    <submittedName>
        <fullName evidence="2">YjzD family protein</fullName>
    </submittedName>
</protein>
<dbReference type="Proteomes" id="UP000682713">
    <property type="component" value="Unassembled WGS sequence"/>
</dbReference>
<evidence type="ECO:0000313" key="3">
    <source>
        <dbReference type="Proteomes" id="UP000682713"/>
    </source>
</evidence>
<comment type="caution">
    <text evidence="2">The sequence shown here is derived from an EMBL/GenBank/DDBJ whole genome shotgun (WGS) entry which is preliminary data.</text>
</comment>
<name>A0A942TK96_9BACI</name>
<dbReference type="AlphaFoldDB" id="A0A942TK96"/>
<dbReference type="Pfam" id="PF11151">
    <property type="entry name" value="DUF2929"/>
    <property type="match status" value="1"/>
</dbReference>
<evidence type="ECO:0000313" key="2">
    <source>
        <dbReference type="EMBL" id="MBS4198673.1"/>
    </source>
</evidence>